<gene>
    <name evidence="6" type="ORF">FPZ45_24445</name>
</gene>
<feature type="domain" description="HTH araC/xylS-type" evidence="5">
    <location>
        <begin position="683"/>
        <end position="782"/>
    </location>
</feature>
<feature type="transmembrane region" description="Helical" evidence="4">
    <location>
        <begin position="311"/>
        <end position="334"/>
    </location>
</feature>
<proteinExistence type="predicted"/>
<keyword evidence="4" id="KW-0472">Membrane</keyword>
<dbReference type="Gene3D" id="1.10.10.60">
    <property type="entry name" value="Homeodomain-like"/>
    <property type="match status" value="2"/>
</dbReference>
<dbReference type="Gene3D" id="6.10.340.10">
    <property type="match status" value="1"/>
</dbReference>
<keyword evidence="1" id="KW-0805">Transcription regulation</keyword>
<feature type="transmembrane region" description="Helical" evidence="4">
    <location>
        <begin position="12"/>
        <end position="37"/>
    </location>
</feature>
<dbReference type="GO" id="GO:0003700">
    <property type="term" value="F:DNA-binding transcription factor activity"/>
    <property type="evidence" value="ECO:0007669"/>
    <property type="project" value="InterPro"/>
</dbReference>
<dbReference type="PROSITE" id="PS01124">
    <property type="entry name" value="HTH_ARAC_FAMILY_2"/>
    <property type="match status" value="1"/>
</dbReference>
<sequence length="786" mass="89711">MRFLRLFREKKYWLRIFLWIACVILLIVCSFSALIYYSVERKVFQSEYENSQKILSQVKYNIDYLDSTIRNMALSTYGNNETKALMYLTEDETYDHLSTINKLNATVIANNPFLHSIYIYNKHKNVYYSTFGDLFHADAELDQALKSYDRIPALKAIVRKLPLSAGPDAKSITVMSYVMYENVDDRNRMDGAVILNIKLDWIVNNIRAISGNDTGTSSFLYILDSANQLIETDPNDPVASNPFAVKIREAYAQSAGQPAQGDASSGFLSRSVQGEKYLISYIRLENTGWTLLEARPYKEAYANLKQLLDTILLITAAVFIGALLLTLSVTRGIYSPVRRLMEQTSMDGSGSAQYPILRSGARDEFAYLTEVYRQSKEQLYEYQLEKNNNTNIMKLYFLKKMLVDSLGMSASEADDAFKQLGASFSREKAFLLCVLRIDDYKPFMRRSLAERELLRFAIANVTSEVLAKSFDALTVDMKDDSFTILLNAADSEETEEQAAFLLAEAQSYILRHYGVTFSAAISEPAADYTAIASAYSQAFANSAYRYVYGPMSVITQSAIDERTSGADLEQTLETESRFIETFRKGDTAKTEEKFQELFRLIRKLEYNDIMIVGMQVVNHLKKAIYEMNRTRKEPISIPKLLLNRELYEEETIDEFERQLLEAIGSIGIVGKDNVLEGNRVAADTIKEIIDNNYFDSGLSATGISDMMRLSSYKLSKIAKEHFGMSIPEYITQVRLSKAVEWMENSKLSIQDIMRRVGIENESYFYKLFKANYGMTPREYIASKRER</sequence>
<dbReference type="Pfam" id="PF12833">
    <property type="entry name" value="HTH_18"/>
    <property type="match status" value="1"/>
</dbReference>
<accession>A0A559J507</accession>
<evidence type="ECO:0000256" key="3">
    <source>
        <dbReference type="ARBA" id="ARBA00023163"/>
    </source>
</evidence>
<dbReference type="SMART" id="SM00342">
    <property type="entry name" value="HTH_ARAC"/>
    <property type="match status" value="1"/>
</dbReference>
<evidence type="ECO:0000256" key="1">
    <source>
        <dbReference type="ARBA" id="ARBA00023015"/>
    </source>
</evidence>
<keyword evidence="7" id="KW-1185">Reference proteome</keyword>
<dbReference type="PANTHER" id="PTHR43280">
    <property type="entry name" value="ARAC-FAMILY TRANSCRIPTIONAL REGULATOR"/>
    <property type="match status" value="1"/>
</dbReference>
<organism evidence="6 7">
    <name type="scientific">Cohnella terricola</name>
    <dbReference type="NCBI Taxonomy" id="1289167"/>
    <lineage>
        <taxon>Bacteria</taxon>
        <taxon>Bacillati</taxon>
        <taxon>Bacillota</taxon>
        <taxon>Bacilli</taxon>
        <taxon>Bacillales</taxon>
        <taxon>Paenibacillaceae</taxon>
        <taxon>Cohnella</taxon>
    </lineage>
</organism>
<evidence type="ECO:0000313" key="6">
    <source>
        <dbReference type="EMBL" id="TVX94921.1"/>
    </source>
</evidence>
<keyword evidence="2" id="KW-0238">DNA-binding</keyword>
<dbReference type="Proteomes" id="UP000316330">
    <property type="component" value="Unassembled WGS sequence"/>
</dbReference>
<protein>
    <submittedName>
        <fullName evidence="6">Helix-turn-helix domain-containing protein</fullName>
    </submittedName>
</protein>
<keyword evidence="4" id="KW-1133">Transmembrane helix</keyword>
<evidence type="ECO:0000256" key="4">
    <source>
        <dbReference type="SAM" id="Phobius"/>
    </source>
</evidence>
<dbReference type="PANTHER" id="PTHR43280:SF2">
    <property type="entry name" value="HTH-TYPE TRANSCRIPTIONAL REGULATOR EXSA"/>
    <property type="match status" value="1"/>
</dbReference>
<evidence type="ECO:0000259" key="5">
    <source>
        <dbReference type="PROSITE" id="PS01124"/>
    </source>
</evidence>
<name>A0A559J507_9BACL</name>
<dbReference type="Gene3D" id="3.30.450.20">
    <property type="entry name" value="PAS domain"/>
    <property type="match status" value="1"/>
</dbReference>
<dbReference type="GO" id="GO:0043565">
    <property type="term" value="F:sequence-specific DNA binding"/>
    <property type="evidence" value="ECO:0007669"/>
    <property type="project" value="InterPro"/>
</dbReference>
<keyword evidence="3" id="KW-0804">Transcription</keyword>
<evidence type="ECO:0000256" key="2">
    <source>
        <dbReference type="ARBA" id="ARBA00023125"/>
    </source>
</evidence>
<dbReference type="SUPFAM" id="SSF46689">
    <property type="entry name" value="Homeodomain-like"/>
    <property type="match status" value="1"/>
</dbReference>
<dbReference type="EMBL" id="VNJJ01000027">
    <property type="protein sequence ID" value="TVX94921.1"/>
    <property type="molecule type" value="Genomic_DNA"/>
</dbReference>
<dbReference type="InterPro" id="IPR018060">
    <property type="entry name" value="HTH_AraC"/>
</dbReference>
<reference evidence="6 7" key="1">
    <citation type="submission" date="2019-07" db="EMBL/GenBank/DDBJ databases">
        <authorList>
            <person name="Kim J."/>
        </authorList>
    </citation>
    <scope>NUCLEOTIDE SEQUENCE [LARGE SCALE GENOMIC DNA]</scope>
    <source>
        <strain evidence="6 7">G13</strain>
    </source>
</reference>
<keyword evidence="4" id="KW-0812">Transmembrane</keyword>
<dbReference type="InterPro" id="IPR009057">
    <property type="entry name" value="Homeodomain-like_sf"/>
</dbReference>
<evidence type="ECO:0000313" key="7">
    <source>
        <dbReference type="Proteomes" id="UP000316330"/>
    </source>
</evidence>
<dbReference type="AlphaFoldDB" id="A0A559J507"/>
<dbReference type="OrthoDB" id="2650757at2"/>
<comment type="caution">
    <text evidence="6">The sequence shown here is derived from an EMBL/GenBank/DDBJ whole genome shotgun (WGS) entry which is preliminary data.</text>
</comment>